<reference evidence="7" key="1">
    <citation type="submission" date="2023-06" db="EMBL/GenBank/DDBJ databases">
        <title>Genomic of Agaribacillus aureum.</title>
        <authorList>
            <person name="Wang G."/>
        </authorList>
    </citation>
    <scope>NUCLEOTIDE SEQUENCE</scope>
    <source>
        <strain evidence="7">BMA12</strain>
    </source>
</reference>
<gene>
    <name evidence="7" type="ORF">QQ020_07190</name>
</gene>
<dbReference type="InterPro" id="IPR013249">
    <property type="entry name" value="RNA_pol_sigma70_r4_t2"/>
</dbReference>
<keyword evidence="2" id="KW-0805">Transcription regulation</keyword>
<proteinExistence type="inferred from homology"/>
<dbReference type="Pfam" id="PF04542">
    <property type="entry name" value="Sigma70_r2"/>
    <property type="match status" value="1"/>
</dbReference>
<keyword evidence="4" id="KW-0804">Transcription</keyword>
<dbReference type="InterPro" id="IPR007627">
    <property type="entry name" value="RNA_pol_sigma70_r2"/>
</dbReference>
<evidence type="ECO:0000259" key="6">
    <source>
        <dbReference type="Pfam" id="PF08281"/>
    </source>
</evidence>
<accession>A0ABT8L2A6</accession>
<comment type="caution">
    <text evidence="7">The sequence shown here is derived from an EMBL/GenBank/DDBJ whole genome shotgun (WGS) entry which is preliminary data.</text>
</comment>
<sequence length="197" mass="23252">MINGKTPDTELTKLLKGGSYAAFEMLYQRYSKGVYLTAKKFHLSHENAENIVQDVFLKVWEKKENIKTEHSFFAYLFTIAKNAIFKESRKKIFVTLKEDYQLENQLIVSGQAEHKLLKEDFRGQYQEAIRKLTPIKRKVFILRFHLGLNNQEVADRLGLSKRTVESHIHQLKSTIRERLGKEYHSIYMFLILSFFSQ</sequence>
<name>A0ABT8L2A6_9BACT</name>
<dbReference type="Gene3D" id="1.10.1740.10">
    <property type="match status" value="1"/>
</dbReference>
<dbReference type="InterPro" id="IPR014284">
    <property type="entry name" value="RNA_pol_sigma-70_dom"/>
</dbReference>
<feature type="domain" description="RNA polymerase sigma factor 70 region 4 type 2" evidence="6">
    <location>
        <begin position="123"/>
        <end position="172"/>
    </location>
</feature>
<dbReference type="PANTHER" id="PTHR43133:SF46">
    <property type="entry name" value="RNA POLYMERASE SIGMA-70 FACTOR ECF SUBFAMILY"/>
    <property type="match status" value="1"/>
</dbReference>
<evidence type="ECO:0000256" key="2">
    <source>
        <dbReference type="ARBA" id="ARBA00023015"/>
    </source>
</evidence>
<evidence type="ECO:0000313" key="7">
    <source>
        <dbReference type="EMBL" id="MDN5211828.1"/>
    </source>
</evidence>
<keyword evidence="8" id="KW-1185">Reference proteome</keyword>
<dbReference type="SUPFAM" id="SSF88946">
    <property type="entry name" value="Sigma2 domain of RNA polymerase sigma factors"/>
    <property type="match status" value="1"/>
</dbReference>
<evidence type="ECO:0000256" key="4">
    <source>
        <dbReference type="ARBA" id="ARBA00023163"/>
    </source>
</evidence>
<dbReference type="Pfam" id="PF08281">
    <property type="entry name" value="Sigma70_r4_2"/>
    <property type="match status" value="1"/>
</dbReference>
<dbReference type="PRINTS" id="PR00038">
    <property type="entry name" value="HTHLUXR"/>
</dbReference>
<keyword evidence="3" id="KW-0731">Sigma factor</keyword>
<dbReference type="RefSeq" id="WP_346757156.1">
    <property type="nucleotide sequence ID" value="NZ_JAUJEB010000001.1"/>
</dbReference>
<dbReference type="SUPFAM" id="SSF88659">
    <property type="entry name" value="Sigma3 and sigma4 domains of RNA polymerase sigma factors"/>
    <property type="match status" value="1"/>
</dbReference>
<comment type="similarity">
    <text evidence="1">Belongs to the sigma-70 factor family. ECF subfamily.</text>
</comment>
<dbReference type="InterPro" id="IPR000792">
    <property type="entry name" value="Tscrpt_reg_LuxR_C"/>
</dbReference>
<evidence type="ECO:0000256" key="3">
    <source>
        <dbReference type="ARBA" id="ARBA00023082"/>
    </source>
</evidence>
<dbReference type="InterPro" id="IPR039425">
    <property type="entry name" value="RNA_pol_sigma-70-like"/>
</dbReference>
<evidence type="ECO:0000259" key="5">
    <source>
        <dbReference type="Pfam" id="PF04542"/>
    </source>
</evidence>
<evidence type="ECO:0000256" key="1">
    <source>
        <dbReference type="ARBA" id="ARBA00010641"/>
    </source>
</evidence>
<dbReference type="Proteomes" id="UP001172083">
    <property type="component" value="Unassembled WGS sequence"/>
</dbReference>
<evidence type="ECO:0000313" key="8">
    <source>
        <dbReference type="Proteomes" id="UP001172083"/>
    </source>
</evidence>
<dbReference type="Gene3D" id="1.10.10.10">
    <property type="entry name" value="Winged helix-like DNA-binding domain superfamily/Winged helix DNA-binding domain"/>
    <property type="match status" value="1"/>
</dbReference>
<dbReference type="PANTHER" id="PTHR43133">
    <property type="entry name" value="RNA POLYMERASE ECF-TYPE SIGMA FACTO"/>
    <property type="match status" value="1"/>
</dbReference>
<dbReference type="InterPro" id="IPR013325">
    <property type="entry name" value="RNA_pol_sigma_r2"/>
</dbReference>
<dbReference type="InterPro" id="IPR013324">
    <property type="entry name" value="RNA_pol_sigma_r3/r4-like"/>
</dbReference>
<protein>
    <submittedName>
        <fullName evidence="7">Sigma-70 family RNA polymerase sigma factor</fullName>
    </submittedName>
</protein>
<dbReference type="NCBIfam" id="TIGR02937">
    <property type="entry name" value="sigma70-ECF"/>
    <property type="match status" value="1"/>
</dbReference>
<organism evidence="7 8">
    <name type="scientific">Agaribacillus aureus</name>
    <dbReference type="NCBI Taxonomy" id="3051825"/>
    <lineage>
        <taxon>Bacteria</taxon>
        <taxon>Pseudomonadati</taxon>
        <taxon>Bacteroidota</taxon>
        <taxon>Cytophagia</taxon>
        <taxon>Cytophagales</taxon>
        <taxon>Splendidivirgaceae</taxon>
        <taxon>Agaribacillus</taxon>
    </lineage>
</organism>
<feature type="domain" description="RNA polymerase sigma-70 region 2" evidence="5">
    <location>
        <begin position="26"/>
        <end position="91"/>
    </location>
</feature>
<dbReference type="InterPro" id="IPR036388">
    <property type="entry name" value="WH-like_DNA-bd_sf"/>
</dbReference>
<dbReference type="EMBL" id="JAUJEB010000001">
    <property type="protein sequence ID" value="MDN5211828.1"/>
    <property type="molecule type" value="Genomic_DNA"/>
</dbReference>